<feature type="domain" description="HTH tetR-type" evidence="5">
    <location>
        <begin position="18"/>
        <end position="57"/>
    </location>
</feature>
<dbReference type="Gene3D" id="1.10.10.60">
    <property type="entry name" value="Homeodomain-like"/>
    <property type="match status" value="1"/>
</dbReference>
<proteinExistence type="predicted"/>
<dbReference type="SUPFAM" id="SSF48498">
    <property type="entry name" value="Tetracyclin repressor-like, C-terminal domain"/>
    <property type="match status" value="1"/>
</dbReference>
<evidence type="ECO:0000313" key="8">
    <source>
        <dbReference type="Proteomes" id="UP000604475"/>
    </source>
</evidence>
<dbReference type="Pfam" id="PF00440">
    <property type="entry name" value="TetR_N"/>
    <property type="match status" value="1"/>
</dbReference>
<evidence type="ECO:0000256" key="2">
    <source>
        <dbReference type="ARBA" id="ARBA00023015"/>
    </source>
</evidence>
<keyword evidence="8" id="KW-1185">Reference proteome</keyword>
<evidence type="ECO:0000259" key="6">
    <source>
        <dbReference type="Pfam" id="PF02909"/>
    </source>
</evidence>
<evidence type="ECO:0000256" key="4">
    <source>
        <dbReference type="ARBA" id="ARBA00023163"/>
    </source>
</evidence>
<dbReference type="PRINTS" id="PR00400">
    <property type="entry name" value="TETREPRESSOR"/>
</dbReference>
<organism evidence="7 8">
    <name type="scientific">Frankia nepalensis</name>
    <dbReference type="NCBI Taxonomy" id="1836974"/>
    <lineage>
        <taxon>Bacteria</taxon>
        <taxon>Bacillati</taxon>
        <taxon>Actinomycetota</taxon>
        <taxon>Actinomycetes</taxon>
        <taxon>Frankiales</taxon>
        <taxon>Frankiaceae</taxon>
        <taxon>Frankia</taxon>
    </lineage>
</organism>
<dbReference type="EMBL" id="JAEACQ010000255">
    <property type="protein sequence ID" value="MBL7630874.1"/>
    <property type="molecule type" value="Genomic_DNA"/>
</dbReference>
<dbReference type="GO" id="GO:0045892">
    <property type="term" value="P:negative regulation of DNA-templated transcription"/>
    <property type="evidence" value="ECO:0007669"/>
    <property type="project" value="InterPro"/>
</dbReference>
<dbReference type="InterPro" id="IPR036271">
    <property type="entry name" value="Tet_transcr_reg_TetR-rel_C_sf"/>
</dbReference>
<evidence type="ECO:0000259" key="5">
    <source>
        <dbReference type="Pfam" id="PF00440"/>
    </source>
</evidence>
<dbReference type="GO" id="GO:0003677">
    <property type="term" value="F:DNA binding"/>
    <property type="evidence" value="ECO:0007669"/>
    <property type="project" value="UniProtKB-KW"/>
</dbReference>
<name>A0A937RL72_9ACTN</name>
<keyword evidence="2" id="KW-0805">Transcription regulation</keyword>
<reference evidence="7" key="1">
    <citation type="submission" date="2020-12" db="EMBL/GenBank/DDBJ databases">
        <title>Genomic characterization of non-nitrogen-fixing Frankia strains.</title>
        <authorList>
            <person name="Carlos-Shanley C."/>
            <person name="Guerra T."/>
            <person name="Hahn D."/>
        </authorList>
    </citation>
    <scope>NUCLEOTIDE SEQUENCE</scope>
    <source>
        <strain evidence="7">CN6</strain>
    </source>
</reference>
<dbReference type="GO" id="GO:0046677">
    <property type="term" value="P:response to antibiotic"/>
    <property type="evidence" value="ECO:0007669"/>
    <property type="project" value="InterPro"/>
</dbReference>
<keyword evidence="3" id="KW-0238">DNA-binding</keyword>
<sequence>MVERRVGRPPRIDRATIARAAGEIGIDQVSLRSVAERLGVSVPGLYHYVRGRDDLLRLAAEQSAARIELPTDRGQHWAAWLLEWADVIRRALVESPALLAQFMNGGFGLDRMVETLEVVIAVLVRHGFDRREAYEAYLVVTHCAMGAAVTEIRRRETDEPNNPIALEYQRVLAQRDARELPHLRAMLAAGPPPDPAPADQLTTVLAGIAARRGDDWREVVDRLRDHPAG</sequence>
<keyword evidence="1" id="KW-0678">Repressor</keyword>
<dbReference type="InterPro" id="IPR001647">
    <property type="entry name" value="HTH_TetR"/>
</dbReference>
<dbReference type="Gene3D" id="1.10.357.10">
    <property type="entry name" value="Tetracycline Repressor, domain 2"/>
    <property type="match status" value="1"/>
</dbReference>
<dbReference type="InterPro" id="IPR009057">
    <property type="entry name" value="Homeodomain-like_sf"/>
</dbReference>
<feature type="domain" description="Tetracycline repressor TetR C-terminal" evidence="6">
    <location>
        <begin position="70"/>
        <end position="189"/>
    </location>
</feature>
<comment type="caution">
    <text evidence="7">The sequence shown here is derived from an EMBL/GenBank/DDBJ whole genome shotgun (WGS) entry which is preliminary data.</text>
</comment>
<dbReference type="InterPro" id="IPR004111">
    <property type="entry name" value="Repressor_TetR_C"/>
</dbReference>
<keyword evidence="4" id="KW-0804">Transcription</keyword>
<evidence type="ECO:0000256" key="3">
    <source>
        <dbReference type="ARBA" id="ARBA00023125"/>
    </source>
</evidence>
<gene>
    <name evidence="7" type="ORF">I7412_27665</name>
</gene>
<evidence type="ECO:0000256" key="1">
    <source>
        <dbReference type="ARBA" id="ARBA00022491"/>
    </source>
</evidence>
<dbReference type="Proteomes" id="UP000604475">
    <property type="component" value="Unassembled WGS sequence"/>
</dbReference>
<dbReference type="AlphaFoldDB" id="A0A937RL72"/>
<protein>
    <submittedName>
        <fullName evidence="7">TetR/AcrR family transcriptional regulator C-terminal domain-containing protein</fullName>
    </submittedName>
</protein>
<accession>A0A937RL72</accession>
<dbReference type="Pfam" id="PF02909">
    <property type="entry name" value="TetR_C_1"/>
    <property type="match status" value="1"/>
</dbReference>
<evidence type="ECO:0000313" key="7">
    <source>
        <dbReference type="EMBL" id="MBL7630874.1"/>
    </source>
</evidence>
<dbReference type="SUPFAM" id="SSF46689">
    <property type="entry name" value="Homeodomain-like"/>
    <property type="match status" value="1"/>
</dbReference>
<dbReference type="RefSeq" id="WP_203005648.1">
    <property type="nucleotide sequence ID" value="NZ_JADWYU010000139.1"/>
</dbReference>
<dbReference type="InterPro" id="IPR003012">
    <property type="entry name" value="Tet_transcr_reg_TetR"/>
</dbReference>